<feature type="transmembrane region" description="Helical" evidence="1">
    <location>
        <begin position="25"/>
        <end position="42"/>
    </location>
</feature>
<feature type="transmembrane region" description="Helical" evidence="1">
    <location>
        <begin position="155"/>
        <end position="175"/>
    </location>
</feature>
<feature type="transmembrane region" description="Helical" evidence="1">
    <location>
        <begin position="93"/>
        <end position="116"/>
    </location>
</feature>
<dbReference type="Pfam" id="PF20153">
    <property type="entry name" value="DUF6535"/>
    <property type="match status" value="1"/>
</dbReference>
<keyword evidence="4" id="KW-1185">Reference proteome</keyword>
<keyword evidence="1" id="KW-0812">Transmembrane</keyword>
<proteinExistence type="predicted"/>
<accession>A0A166V2P5</accession>
<feature type="domain" description="DUF6535" evidence="2">
    <location>
        <begin position="1"/>
        <end position="175"/>
    </location>
</feature>
<feature type="transmembrane region" description="Helical" evidence="1">
    <location>
        <begin position="181"/>
        <end position="205"/>
    </location>
</feature>
<organism evidence="3 4">
    <name type="scientific">Athelia psychrophila</name>
    <dbReference type="NCBI Taxonomy" id="1759441"/>
    <lineage>
        <taxon>Eukaryota</taxon>
        <taxon>Fungi</taxon>
        <taxon>Dikarya</taxon>
        <taxon>Basidiomycota</taxon>
        <taxon>Agaricomycotina</taxon>
        <taxon>Agaricomycetes</taxon>
        <taxon>Agaricomycetidae</taxon>
        <taxon>Atheliales</taxon>
        <taxon>Atheliaceae</taxon>
        <taxon>Athelia</taxon>
    </lineage>
</organism>
<dbReference type="Proteomes" id="UP000076532">
    <property type="component" value="Unassembled WGS sequence"/>
</dbReference>
<dbReference type="AlphaFoldDB" id="A0A166V2P5"/>
<evidence type="ECO:0000313" key="3">
    <source>
        <dbReference type="EMBL" id="KZP32284.1"/>
    </source>
</evidence>
<feature type="non-terminal residue" evidence="3">
    <location>
        <position position="224"/>
    </location>
</feature>
<keyword evidence="1" id="KW-1133">Transmembrane helix</keyword>
<name>A0A166V2P5_9AGAM</name>
<gene>
    <name evidence="3" type="ORF">FIBSPDRAFT_678938</name>
</gene>
<dbReference type="OrthoDB" id="3235960at2759"/>
<evidence type="ECO:0000256" key="1">
    <source>
        <dbReference type="SAM" id="Phobius"/>
    </source>
</evidence>
<evidence type="ECO:0000259" key="2">
    <source>
        <dbReference type="Pfam" id="PF20153"/>
    </source>
</evidence>
<sequence>WSVYMKEAIPHDKALIESWSKDMDGILIFAGLFSAIITAFIIESYNGLMPDPNEPTIALLQQIAQHLGGSTSENQTSTTTVFTPTSSSLRVNAFWFLSLCLALTCALAATLVQQWARNYLQAIQRRPAPYVQARIRAYLYEGMVKFKMSAVVEGIPALLHASVFFFFAGLVDFLYQINRQIAWVTISIVTACGTLYILITILPVFHRQSPFRTPLSELVWVFLR</sequence>
<dbReference type="InterPro" id="IPR045338">
    <property type="entry name" value="DUF6535"/>
</dbReference>
<dbReference type="EMBL" id="KV417486">
    <property type="protein sequence ID" value="KZP32284.1"/>
    <property type="molecule type" value="Genomic_DNA"/>
</dbReference>
<feature type="non-terminal residue" evidence="3">
    <location>
        <position position="1"/>
    </location>
</feature>
<evidence type="ECO:0000313" key="4">
    <source>
        <dbReference type="Proteomes" id="UP000076532"/>
    </source>
</evidence>
<keyword evidence="1" id="KW-0472">Membrane</keyword>
<reference evidence="3 4" key="1">
    <citation type="journal article" date="2016" name="Mol. Biol. Evol.">
        <title>Comparative Genomics of Early-Diverging Mushroom-Forming Fungi Provides Insights into the Origins of Lignocellulose Decay Capabilities.</title>
        <authorList>
            <person name="Nagy L.G."/>
            <person name="Riley R."/>
            <person name="Tritt A."/>
            <person name="Adam C."/>
            <person name="Daum C."/>
            <person name="Floudas D."/>
            <person name="Sun H."/>
            <person name="Yadav J.S."/>
            <person name="Pangilinan J."/>
            <person name="Larsson K.H."/>
            <person name="Matsuura K."/>
            <person name="Barry K."/>
            <person name="Labutti K."/>
            <person name="Kuo R."/>
            <person name="Ohm R.A."/>
            <person name="Bhattacharya S.S."/>
            <person name="Shirouzu T."/>
            <person name="Yoshinaga Y."/>
            <person name="Martin F.M."/>
            <person name="Grigoriev I.V."/>
            <person name="Hibbett D.S."/>
        </authorList>
    </citation>
    <scope>NUCLEOTIDE SEQUENCE [LARGE SCALE GENOMIC DNA]</scope>
    <source>
        <strain evidence="3 4">CBS 109695</strain>
    </source>
</reference>
<protein>
    <recommendedName>
        <fullName evidence="2">DUF6535 domain-containing protein</fullName>
    </recommendedName>
</protein>